<name>A0A5C3MD09_9AGAR</name>
<evidence type="ECO:0000313" key="1">
    <source>
        <dbReference type="EMBL" id="TFK42276.1"/>
    </source>
</evidence>
<gene>
    <name evidence="1" type="ORF">BDQ12DRAFT_663509</name>
</gene>
<sequence>MSNNGPGKSQTFFYGARNSHFDHLNASNIDGADDTFQGTPEDIAVALSQSLGNVKPEDKERKVLSHFENISNCTFTGGNFKNVGGPSRVFIIRPAASTNIPASTPLARAPCQDQRNASSSVFALQSSAHIANGHGTRAQYFPSYGIDDDVAQIEEVVEL</sequence>
<keyword evidence="2" id="KW-1185">Reference proteome</keyword>
<proteinExistence type="predicted"/>
<dbReference type="AlphaFoldDB" id="A0A5C3MD09"/>
<accession>A0A5C3MD09</accession>
<dbReference type="EMBL" id="ML213593">
    <property type="protein sequence ID" value="TFK42276.1"/>
    <property type="molecule type" value="Genomic_DNA"/>
</dbReference>
<evidence type="ECO:0000313" key="2">
    <source>
        <dbReference type="Proteomes" id="UP000308652"/>
    </source>
</evidence>
<protein>
    <submittedName>
        <fullName evidence="1">Uncharacterized protein</fullName>
    </submittedName>
</protein>
<organism evidence="1 2">
    <name type="scientific">Crucibulum laeve</name>
    <dbReference type="NCBI Taxonomy" id="68775"/>
    <lineage>
        <taxon>Eukaryota</taxon>
        <taxon>Fungi</taxon>
        <taxon>Dikarya</taxon>
        <taxon>Basidiomycota</taxon>
        <taxon>Agaricomycotina</taxon>
        <taxon>Agaricomycetes</taxon>
        <taxon>Agaricomycetidae</taxon>
        <taxon>Agaricales</taxon>
        <taxon>Agaricineae</taxon>
        <taxon>Nidulariaceae</taxon>
        <taxon>Crucibulum</taxon>
    </lineage>
</organism>
<reference evidence="1 2" key="1">
    <citation type="journal article" date="2019" name="Nat. Ecol. Evol.">
        <title>Megaphylogeny resolves global patterns of mushroom evolution.</title>
        <authorList>
            <person name="Varga T."/>
            <person name="Krizsan K."/>
            <person name="Foldi C."/>
            <person name="Dima B."/>
            <person name="Sanchez-Garcia M."/>
            <person name="Sanchez-Ramirez S."/>
            <person name="Szollosi G.J."/>
            <person name="Szarkandi J.G."/>
            <person name="Papp V."/>
            <person name="Albert L."/>
            <person name="Andreopoulos W."/>
            <person name="Angelini C."/>
            <person name="Antonin V."/>
            <person name="Barry K.W."/>
            <person name="Bougher N.L."/>
            <person name="Buchanan P."/>
            <person name="Buyck B."/>
            <person name="Bense V."/>
            <person name="Catcheside P."/>
            <person name="Chovatia M."/>
            <person name="Cooper J."/>
            <person name="Damon W."/>
            <person name="Desjardin D."/>
            <person name="Finy P."/>
            <person name="Geml J."/>
            <person name="Haridas S."/>
            <person name="Hughes K."/>
            <person name="Justo A."/>
            <person name="Karasinski D."/>
            <person name="Kautmanova I."/>
            <person name="Kiss B."/>
            <person name="Kocsube S."/>
            <person name="Kotiranta H."/>
            <person name="LaButti K.M."/>
            <person name="Lechner B.E."/>
            <person name="Liimatainen K."/>
            <person name="Lipzen A."/>
            <person name="Lukacs Z."/>
            <person name="Mihaltcheva S."/>
            <person name="Morgado L.N."/>
            <person name="Niskanen T."/>
            <person name="Noordeloos M.E."/>
            <person name="Ohm R.A."/>
            <person name="Ortiz-Santana B."/>
            <person name="Ovrebo C."/>
            <person name="Racz N."/>
            <person name="Riley R."/>
            <person name="Savchenko A."/>
            <person name="Shiryaev A."/>
            <person name="Soop K."/>
            <person name="Spirin V."/>
            <person name="Szebenyi C."/>
            <person name="Tomsovsky M."/>
            <person name="Tulloss R.E."/>
            <person name="Uehling J."/>
            <person name="Grigoriev I.V."/>
            <person name="Vagvolgyi C."/>
            <person name="Papp T."/>
            <person name="Martin F.M."/>
            <person name="Miettinen O."/>
            <person name="Hibbett D.S."/>
            <person name="Nagy L.G."/>
        </authorList>
    </citation>
    <scope>NUCLEOTIDE SEQUENCE [LARGE SCALE GENOMIC DNA]</scope>
    <source>
        <strain evidence="1 2">CBS 166.37</strain>
    </source>
</reference>
<dbReference type="Proteomes" id="UP000308652">
    <property type="component" value="Unassembled WGS sequence"/>
</dbReference>